<dbReference type="AlphaFoldDB" id="A0A4Q1S922"/>
<dbReference type="Pfam" id="PF14622">
    <property type="entry name" value="Ribonucleas_3_3"/>
    <property type="match status" value="1"/>
</dbReference>
<dbReference type="Proteomes" id="UP000290253">
    <property type="component" value="Unassembled WGS sequence"/>
</dbReference>
<keyword evidence="12 15" id="KW-0378">Hydrolase</keyword>
<dbReference type="GO" id="GO:0005737">
    <property type="term" value="C:cytoplasm"/>
    <property type="evidence" value="ECO:0007669"/>
    <property type="project" value="UniProtKB-SubCell"/>
</dbReference>
<evidence type="ECO:0000256" key="15">
    <source>
        <dbReference type="HAMAP-Rule" id="MF_00104"/>
    </source>
</evidence>
<feature type="binding site" evidence="15">
    <location>
        <position position="135"/>
    </location>
    <ligand>
        <name>Mg(2+)</name>
        <dbReference type="ChEBI" id="CHEBI:18420"/>
    </ligand>
</feature>
<feature type="binding site" evidence="15">
    <location>
        <position position="132"/>
    </location>
    <ligand>
        <name>Mg(2+)</name>
        <dbReference type="ChEBI" id="CHEBI:18420"/>
    </ligand>
</feature>
<feature type="domain" description="DRBM" evidence="17">
    <location>
        <begin position="178"/>
        <end position="250"/>
    </location>
</feature>
<keyword evidence="11 15" id="KW-0255">Endonuclease</keyword>
<dbReference type="GO" id="GO:0042802">
    <property type="term" value="F:identical protein binding"/>
    <property type="evidence" value="ECO:0007669"/>
    <property type="project" value="UniProtKB-ARBA"/>
</dbReference>
<dbReference type="InterPro" id="IPR000999">
    <property type="entry name" value="RNase_III_dom"/>
</dbReference>
<comment type="cofactor">
    <cofactor evidence="15">
        <name>Mg(2+)</name>
        <dbReference type="ChEBI" id="CHEBI:18420"/>
    </cofactor>
</comment>
<evidence type="ECO:0000256" key="13">
    <source>
        <dbReference type="ARBA" id="ARBA00022842"/>
    </source>
</evidence>
<comment type="similarity">
    <text evidence="3">Belongs to the ribonuclease III family.</text>
</comment>
<evidence type="ECO:0000259" key="17">
    <source>
        <dbReference type="PROSITE" id="PS50137"/>
    </source>
</evidence>
<feature type="binding site" evidence="15">
    <location>
        <position position="59"/>
    </location>
    <ligand>
        <name>Mg(2+)</name>
        <dbReference type="ChEBI" id="CHEBI:18420"/>
    </ligand>
</feature>
<dbReference type="GO" id="GO:0003725">
    <property type="term" value="F:double-stranded RNA binding"/>
    <property type="evidence" value="ECO:0007669"/>
    <property type="project" value="TreeGrafter"/>
</dbReference>
<evidence type="ECO:0000256" key="2">
    <source>
        <dbReference type="ARBA" id="ARBA00004496"/>
    </source>
</evidence>
<keyword evidence="6 15" id="KW-0698">rRNA processing</keyword>
<gene>
    <name evidence="15 19" type="primary">rnc</name>
    <name evidence="19" type="ORF">ESZ00_19090</name>
</gene>
<dbReference type="Gene3D" id="3.30.160.20">
    <property type="match status" value="1"/>
</dbReference>
<evidence type="ECO:0000256" key="10">
    <source>
        <dbReference type="ARBA" id="ARBA00022723"/>
    </source>
</evidence>
<feature type="region of interest" description="Disordered" evidence="16">
    <location>
        <begin position="248"/>
        <end position="276"/>
    </location>
</feature>
<dbReference type="InterPro" id="IPR014720">
    <property type="entry name" value="dsRBD_dom"/>
</dbReference>
<evidence type="ECO:0000256" key="8">
    <source>
        <dbReference type="ARBA" id="ARBA00022694"/>
    </source>
</evidence>
<evidence type="ECO:0000256" key="5">
    <source>
        <dbReference type="ARBA" id="ARBA00022490"/>
    </source>
</evidence>
<dbReference type="GO" id="GO:0010468">
    <property type="term" value="P:regulation of gene expression"/>
    <property type="evidence" value="ECO:0007669"/>
    <property type="project" value="TreeGrafter"/>
</dbReference>
<dbReference type="Gene3D" id="1.10.1520.10">
    <property type="entry name" value="Ribonuclease III domain"/>
    <property type="match status" value="1"/>
</dbReference>
<evidence type="ECO:0000256" key="16">
    <source>
        <dbReference type="SAM" id="MobiDB-lite"/>
    </source>
</evidence>
<keyword evidence="5 15" id="KW-0963">Cytoplasm</keyword>
<keyword evidence="8 15" id="KW-0819">tRNA processing</keyword>
<keyword evidence="13 15" id="KW-0460">Magnesium</keyword>
<feature type="compositionally biased region" description="Acidic residues" evidence="16">
    <location>
        <begin position="258"/>
        <end position="270"/>
    </location>
</feature>
<evidence type="ECO:0000313" key="19">
    <source>
        <dbReference type="EMBL" id="RXS93510.1"/>
    </source>
</evidence>
<dbReference type="GO" id="GO:0004525">
    <property type="term" value="F:ribonuclease III activity"/>
    <property type="evidence" value="ECO:0007669"/>
    <property type="project" value="UniProtKB-UniRule"/>
</dbReference>
<keyword evidence="14 15" id="KW-0694">RNA-binding</keyword>
<evidence type="ECO:0000313" key="20">
    <source>
        <dbReference type="Proteomes" id="UP000290253"/>
    </source>
</evidence>
<keyword evidence="7 15" id="KW-0507">mRNA processing</keyword>
<comment type="function">
    <text evidence="15">Digests double-stranded RNA. Involved in the processing of primary rRNA transcript to yield the immediate precursors to the large and small rRNAs (23S and 16S). Processes some mRNAs, and tRNAs when they are encoded in the rRNA operon. Processes pre-crRNA and tracrRNA of type II CRISPR loci if present in the organism.</text>
</comment>
<evidence type="ECO:0000256" key="1">
    <source>
        <dbReference type="ARBA" id="ARBA00000109"/>
    </source>
</evidence>
<keyword evidence="20" id="KW-1185">Reference proteome</keyword>
<dbReference type="GO" id="GO:0019843">
    <property type="term" value="F:rRNA binding"/>
    <property type="evidence" value="ECO:0007669"/>
    <property type="project" value="UniProtKB-KW"/>
</dbReference>
<dbReference type="FunFam" id="3.30.160.20:FF:000003">
    <property type="entry name" value="Ribonuclease 3"/>
    <property type="match status" value="1"/>
</dbReference>
<dbReference type="PANTHER" id="PTHR11207:SF0">
    <property type="entry name" value="RIBONUCLEASE 3"/>
    <property type="match status" value="1"/>
</dbReference>
<dbReference type="HAMAP" id="MF_00104">
    <property type="entry name" value="RNase_III"/>
    <property type="match status" value="1"/>
</dbReference>
<keyword evidence="10 15" id="KW-0479">Metal-binding</keyword>
<evidence type="ECO:0000259" key="18">
    <source>
        <dbReference type="PROSITE" id="PS50142"/>
    </source>
</evidence>
<evidence type="ECO:0000256" key="14">
    <source>
        <dbReference type="ARBA" id="ARBA00022884"/>
    </source>
</evidence>
<dbReference type="SUPFAM" id="SSF69065">
    <property type="entry name" value="RNase III domain-like"/>
    <property type="match status" value="1"/>
</dbReference>
<organism evidence="19 20">
    <name type="scientific">Silvibacterium dinghuense</name>
    <dbReference type="NCBI Taxonomy" id="1560006"/>
    <lineage>
        <taxon>Bacteria</taxon>
        <taxon>Pseudomonadati</taxon>
        <taxon>Acidobacteriota</taxon>
        <taxon>Terriglobia</taxon>
        <taxon>Terriglobales</taxon>
        <taxon>Acidobacteriaceae</taxon>
        <taxon>Silvibacterium</taxon>
    </lineage>
</organism>
<dbReference type="GO" id="GO:0046872">
    <property type="term" value="F:metal ion binding"/>
    <property type="evidence" value="ECO:0007669"/>
    <property type="project" value="UniProtKB-KW"/>
</dbReference>
<comment type="subcellular location">
    <subcellularLocation>
        <location evidence="2 15">Cytoplasm</location>
    </subcellularLocation>
</comment>
<dbReference type="Pfam" id="PF00035">
    <property type="entry name" value="dsrm"/>
    <property type="match status" value="1"/>
</dbReference>
<dbReference type="GO" id="GO:0006364">
    <property type="term" value="P:rRNA processing"/>
    <property type="evidence" value="ECO:0007669"/>
    <property type="project" value="UniProtKB-UniRule"/>
</dbReference>
<evidence type="ECO:0000256" key="6">
    <source>
        <dbReference type="ARBA" id="ARBA00022552"/>
    </source>
</evidence>
<evidence type="ECO:0000256" key="4">
    <source>
        <dbReference type="ARBA" id="ARBA00011738"/>
    </source>
</evidence>
<dbReference type="FunFam" id="1.10.1520.10:FF:000001">
    <property type="entry name" value="Ribonuclease 3"/>
    <property type="match status" value="1"/>
</dbReference>
<dbReference type="GO" id="GO:0008033">
    <property type="term" value="P:tRNA processing"/>
    <property type="evidence" value="ECO:0007669"/>
    <property type="project" value="UniProtKB-KW"/>
</dbReference>
<dbReference type="CDD" id="cd10845">
    <property type="entry name" value="DSRM_RNAse_III_family"/>
    <property type="match status" value="1"/>
</dbReference>
<comment type="subunit">
    <text evidence="4 15">Homodimer.</text>
</comment>
<evidence type="ECO:0000256" key="12">
    <source>
        <dbReference type="ARBA" id="ARBA00022801"/>
    </source>
</evidence>
<feature type="domain" description="RNase III" evidence="18">
    <location>
        <begin position="1"/>
        <end position="146"/>
    </location>
</feature>
<keyword evidence="15" id="KW-0699">rRNA-binding</keyword>
<dbReference type="PROSITE" id="PS50142">
    <property type="entry name" value="RNASE_3_2"/>
    <property type="match status" value="1"/>
</dbReference>
<dbReference type="EC" id="3.1.26.3" evidence="15"/>
<dbReference type="SMART" id="SM00358">
    <property type="entry name" value="DSRM"/>
    <property type="match status" value="1"/>
</dbReference>
<comment type="catalytic activity">
    <reaction evidence="1 15">
        <text>Endonucleolytic cleavage to 5'-phosphomonoester.</text>
        <dbReference type="EC" id="3.1.26.3"/>
    </reaction>
</comment>
<proteinExistence type="inferred from homology"/>
<dbReference type="CDD" id="cd00593">
    <property type="entry name" value="RIBOc"/>
    <property type="match status" value="1"/>
</dbReference>
<feature type="active site" evidence="15">
    <location>
        <position position="135"/>
    </location>
</feature>
<feature type="active site" evidence="15">
    <location>
        <position position="63"/>
    </location>
</feature>
<sequence>MEHRLGHCFERSGLLARALTHRSLAYEQNLAHAVAPAGKVAASQPEPVHDPSSDNEQLEFLGDAVLGFLAAEELCQRYPGLDEGQLTRLRAELVSRRHLGEVAIGLKLGDSMLLGKGEERSGGRKKHALLANCMEAVIAALYLDAGLEFTRQFVIREVIAPSVEELRGRLLGGGSIGDHKSALQERVQAQKLGQPEYQVRAESGPDHRKKFLVEVSIAGEQGRPLARGSGNTKKKAEQEAARRALLRLEREAQGLAGDDPELDGDEEPEALLERQR</sequence>
<dbReference type="SMART" id="SM00535">
    <property type="entry name" value="RIBOc"/>
    <property type="match status" value="1"/>
</dbReference>
<dbReference type="InterPro" id="IPR036389">
    <property type="entry name" value="RNase_III_sf"/>
</dbReference>
<name>A0A4Q1S922_9BACT</name>
<evidence type="ECO:0000256" key="9">
    <source>
        <dbReference type="ARBA" id="ARBA00022722"/>
    </source>
</evidence>
<comment type="caution">
    <text evidence="19">The sequence shown here is derived from an EMBL/GenBank/DDBJ whole genome shotgun (WGS) entry which is preliminary data.</text>
</comment>
<dbReference type="PROSITE" id="PS00517">
    <property type="entry name" value="RNASE_3_1"/>
    <property type="match status" value="1"/>
</dbReference>
<dbReference type="PANTHER" id="PTHR11207">
    <property type="entry name" value="RIBONUCLEASE III"/>
    <property type="match status" value="1"/>
</dbReference>
<dbReference type="OrthoDB" id="9805026at2"/>
<evidence type="ECO:0000256" key="7">
    <source>
        <dbReference type="ARBA" id="ARBA00022664"/>
    </source>
</evidence>
<evidence type="ECO:0000256" key="11">
    <source>
        <dbReference type="ARBA" id="ARBA00022759"/>
    </source>
</evidence>
<evidence type="ECO:0000256" key="3">
    <source>
        <dbReference type="ARBA" id="ARBA00010183"/>
    </source>
</evidence>
<accession>A0A4Q1S922</accession>
<dbReference type="NCBIfam" id="TIGR02191">
    <property type="entry name" value="RNaseIII"/>
    <property type="match status" value="1"/>
</dbReference>
<dbReference type="GO" id="GO:0006397">
    <property type="term" value="P:mRNA processing"/>
    <property type="evidence" value="ECO:0007669"/>
    <property type="project" value="UniProtKB-UniRule"/>
</dbReference>
<reference evidence="19 20" key="1">
    <citation type="journal article" date="2016" name="Int. J. Syst. Evol. Microbiol.">
        <title>Acidipila dinghuensis sp. nov., an acidobacterium isolated from forest soil.</title>
        <authorList>
            <person name="Jiang Y.W."/>
            <person name="Wang J."/>
            <person name="Chen M.H."/>
            <person name="Lv Y.Y."/>
            <person name="Qiu L.H."/>
        </authorList>
    </citation>
    <scope>NUCLEOTIDE SEQUENCE [LARGE SCALE GENOMIC DNA]</scope>
    <source>
        <strain evidence="19 20">DHOF10</strain>
    </source>
</reference>
<dbReference type="SUPFAM" id="SSF54768">
    <property type="entry name" value="dsRNA-binding domain-like"/>
    <property type="match status" value="1"/>
</dbReference>
<protein>
    <recommendedName>
        <fullName evidence="15">Ribonuclease 3</fullName>
        <ecNumber evidence="15">3.1.26.3</ecNumber>
    </recommendedName>
    <alternativeName>
        <fullName evidence="15">Ribonuclease III</fullName>
        <shortName evidence="15">RNase III</shortName>
    </alternativeName>
</protein>
<dbReference type="PROSITE" id="PS50137">
    <property type="entry name" value="DS_RBD"/>
    <property type="match status" value="1"/>
</dbReference>
<dbReference type="EMBL" id="SDMK01000005">
    <property type="protein sequence ID" value="RXS93510.1"/>
    <property type="molecule type" value="Genomic_DNA"/>
</dbReference>
<keyword evidence="9 15" id="KW-0540">Nuclease</keyword>
<dbReference type="InterPro" id="IPR011907">
    <property type="entry name" value="RNase_III"/>
</dbReference>